<keyword evidence="1" id="KW-0520">NAD</keyword>
<dbReference type="EMBL" id="CBFW010000183">
    <property type="protein sequence ID" value="CDC73875.1"/>
    <property type="molecule type" value="Genomic_DNA"/>
</dbReference>
<dbReference type="Gene3D" id="3.40.109.10">
    <property type="entry name" value="NADH Oxidase"/>
    <property type="match status" value="1"/>
</dbReference>
<dbReference type="Proteomes" id="UP001139365">
    <property type="component" value="Unassembled WGS sequence"/>
</dbReference>
<accession>R6TNU4</accession>
<dbReference type="SUPFAM" id="SSF55469">
    <property type="entry name" value="FMN-dependent nitroreductase-like"/>
    <property type="match status" value="1"/>
</dbReference>
<dbReference type="EMBL" id="JALEMU010000096">
    <property type="protein sequence ID" value="MCI5755865.1"/>
    <property type="molecule type" value="Genomic_DNA"/>
</dbReference>
<dbReference type="InterPro" id="IPR000415">
    <property type="entry name" value="Nitroreductase-like"/>
</dbReference>
<dbReference type="PANTHER" id="PTHR23026">
    <property type="entry name" value="NADPH NITROREDUCTASE"/>
    <property type="match status" value="1"/>
</dbReference>
<dbReference type="Proteomes" id="UP000017938">
    <property type="component" value="Unassembled WGS sequence"/>
</dbReference>
<dbReference type="GO" id="GO:0046256">
    <property type="term" value="P:2,4,6-trinitrotoluene catabolic process"/>
    <property type="evidence" value="ECO:0007669"/>
    <property type="project" value="TreeGrafter"/>
</dbReference>
<dbReference type="GO" id="GO:0046857">
    <property type="term" value="F:oxidoreductase activity, acting on other nitrogenous compounds as donors, with NAD or NADP as acceptor"/>
    <property type="evidence" value="ECO:0007669"/>
    <property type="project" value="TreeGrafter"/>
</dbReference>
<name>R6TNU4_9BACT</name>
<evidence type="ECO:0000313" key="5">
    <source>
        <dbReference type="Proteomes" id="UP000017938"/>
    </source>
</evidence>
<dbReference type="AlphaFoldDB" id="R6TNU4"/>
<evidence type="ECO:0000256" key="1">
    <source>
        <dbReference type="ARBA" id="ARBA00023027"/>
    </source>
</evidence>
<evidence type="ECO:0000259" key="2">
    <source>
        <dbReference type="Pfam" id="PF00881"/>
    </source>
</evidence>
<reference evidence="4 6" key="2">
    <citation type="submission" date="2022-03" db="EMBL/GenBank/DDBJ databases">
        <title>Metagenome-assembled genomes from swine fecal metagenomes.</title>
        <authorList>
            <person name="Holman D.B."/>
            <person name="Kommadath A."/>
        </authorList>
    </citation>
    <scope>NUCLEOTIDE SEQUENCE [LARGE SCALE GENOMIC DNA]</scope>
    <source>
        <strain evidence="4">SUG147</strain>
    </source>
</reference>
<dbReference type="GO" id="GO:0005829">
    <property type="term" value="C:cytosol"/>
    <property type="evidence" value="ECO:0007669"/>
    <property type="project" value="TreeGrafter"/>
</dbReference>
<sequence>MNNEFIELIKTRHSVRSFSDEPIPADVLKTIAETAVYAPSAMNRQCWHFTVLTNRDEMAVLAEALKKAGGLDERYCFYRPAALIIASADRDVAMGRDDCACALENIFLAAHALGVGSVWINQLRDFCDVPEVRALLHEYGVPDGHAVYGSAALGYAKKPPRITEKFTSNITYR</sequence>
<gene>
    <name evidence="3" type="ORF">BN580_01357</name>
    <name evidence="4" type="ORF">MR241_06170</name>
</gene>
<dbReference type="CDD" id="cd02136">
    <property type="entry name" value="PnbA_NfnB-like"/>
    <property type="match status" value="1"/>
</dbReference>
<dbReference type="PANTHER" id="PTHR23026:SF125">
    <property type="entry name" value="OXYGEN-INSENSITIVE NAD(P)H NITROREDUCTASE"/>
    <property type="match status" value="1"/>
</dbReference>
<protein>
    <submittedName>
        <fullName evidence="4">Nitroreductase</fullName>
    </submittedName>
</protein>
<feature type="domain" description="Nitroreductase" evidence="2">
    <location>
        <begin position="80"/>
        <end position="155"/>
    </location>
</feature>
<reference evidence="3" key="1">
    <citation type="submission" date="2012-11" db="EMBL/GenBank/DDBJ databases">
        <title>Dependencies among metagenomic species, viruses, plasmids and units of genetic variation.</title>
        <authorList>
            <person name="Nielsen H.B."/>
            <person name="Almeida M."/>
            <person name="Juncker A.S."/>
            <person name="Rasmussen S."/>
            <person name="Li J."/>
            <person name="Sunagawa S."/>
            <person name="Plichta D."/>
            <person name="Gautier L."/>
            <person name="Le Chatelier E."/>
            <person name="Peletier E."/>
            <person name="Bonde I."/>
            <person name="Nielsen T."/>
            <person name="Manichanh C."/>
            <person name="Arumugam M."/>
            <person name="Batto J."/>
            <person name="Santos M.B.Q.D."/>
            <person name="Blom N."/>
            <person name="Borruel N."/>
            <person name="Burgdorf K.S."/>
            <person name="Boumezbeur F."/>
            <person name="Casellas F."/>
            <person name="Dore J."/>
            <person name="Guarner F."/>
            <person name="Hansen T."/>
            <person name="Hildebrand F."/>
            <person name="Kaas R.S."/>
            <person name="Kennedy S."/>
            <person name="Kristiansen K."/>
            <person name="Kultima J.R."/>
            <person name="Leonard P."/>
            <person name="Levenez F."/>
            <person name="Lund O."/>
            <person name="Moumen B."/>
            <person name="Le Paslier D."/>
            <person name="Pons N."/>
            <person name="Pedersen O."/>
            <person name="Prifti E."/>
            <person name="Qin J."/>
            <person name="Raes J."/>
            <person name="Tap J."/>
            <person name="Tims S."/>
            <person name="Ussery D.W."/>
            <person name="Yamada T."/>
            <person name="MetaHit consortium"/>
            <person name="Renault P."/>
            <person name="Sicheritz-Ponten T."/>
            <person name="Bork P."/>
            <person name="Wang J."/>
            <person name="Brunak S."/>
            <person name="Ehrlich S.D."/>
        </authorList>
    </citation>
    <scope>NUCLEOTIDE SEQUENCE [LARGE SCALE GENOMIC DNA]</scope>
</reference>
<comment type="caution">
    <text evidence="3">The sequence shown here is derived from an EMBL/GenBank/DDBJ whole genome shotgun (WGS) entry which is preliminary data.</text>
</comment>
<dbReference type="InterPro" id="IPR050627">
    <property type="entry name" value="Nitroreductase/BluB"/>
</dbReference>
<evidence type="ECO:0000313" key="3">
    <source>
        <dbReference type="EMBL" id="CDC73875.1"/>
    </source>
</evidence>
<evidence type="ECO:0000313" key="4">
    <source>
        <dbReference type="EMBL" id="MCI5755865.1"/>
    </source>
</evidence>
<proteinExistence type="predicted"/>
<dbReference type="STRING" id="1263015.BN580_01357"/>
<organism evidence="3 5">
    <name type="scientific">Candidatus Colimorpha enterica</name>
    <dbReference type="NCBI Taxonomy" id="3083063"/>
    <lineage>
        <taxon>Bacteria</taxon>
        <taxon>Pseudomonadati</taxon>
        <taxon>Bacteroidota</taxon>
        <taxon>Bacteroidia</taxon>
        <taxon>Bacteroidales</taxon>
        <taxon>Candidatus Colimorpha</taxon>
    </lineage>
</organism>
<dbReference type="Pfam" id="PF00881">
    <property type="entry name" value="Nitroreductase"/>
    <property type="match status" value="2"/>
</dbReference>
<dbReference type="InterPro" id="IPR029479">
    <property type="entry name" value="Nitroreductase"/>
</dbReference>
<feature type="domain" description="Nitroreductase" evidence="2">
    <location>
        <begin position="9"/>
        <end position="67"/>
    </location>
</feature>
<evidence type="ECO:0000313" key="6">
    <source>
        <dbReference type="Proteomes" id="UP001139365"/>
    </source>
</evidence>